<dbReference type="OrthoDB" id="8609993at2759"/>
<gene>
    <name evidence="1" type="ORF">E2C01_091863</name>
</gene>
<dbReference type="EMBL" id="VSRR010106630">
    <property type="protein sequence ID" value="MPC96596.1"/>
    <property type="molecule type" value="Genomic_DNA"/>
</dbReference>
<organism evidence="1 2">
    <name type="scientific">Portunus trituberculatus</name>
    <name type="common">Swimming crab</name>
    <name type="synonym">Neptunus trituberculatus</name>
    <dbReference type="NCBI Taxonomy" id="210409"/>
    <lineage>
        <taxon>Eukaryota</taxon>
        <taxon>Metazoa</taxon>
        <taxon>Ecdysozoa</taxon>
        <taxon>Arthropoda</taxon>
        <taxon>Crustacea</taxon>
        <taxon>Multicrustacea</taxon>
        <taxon>Malacostraca</taxon>
        <taxon>Eumalacostraca</taxon>
        <taxon>Eucarida</taxon>
        <taxon>Decapoda</taxon>
        <taxon>Pleocyemata</taxon>
        <taxon>Brachyura</taxon>
        <taxon>Eubrachyura</taxon>
        <taxon>Portunoidea</taxon>
        <taxon>Portunidae</taxon>
        <taxon>Portuninae</taxon>
        <taxon>Portunus</taxon>
    </lineage>
</organism>
<name>A0A5B7JQI9_PORTR</name>
<proteinExistence type="predicted"/>
<accession>A0A5B7JQI9</accession>
<evidence type="ECO:0000313" key="1">
    <source>
        <dbReference type="EMBL" id="MPC96596.1"/>
    </source>
</evidence>
<protein>
    <submittedName>
        <fullName evidence="1">Uncharacterized protein</fullName>
    </submittedName>
</protein>
<sequence>MVLVLPEDRSLILPPCSAEYPNAIPKKPSGPRELPVVLRGSTSAVGVDGPVRVKLEPPRQQYL</sequence>
<reference evidence="1 2" key="1">
    <citation type="submission" date="2019-05" db="EMBL/GenBank/DDBJ databases">
        <title>Another draft genome of Portunus trituberculatus and its Hox gene families provides insights of decapod evolution.</title>
        <authorList>
            <person name="Jeong J.-H."/>
            <person name="Song I."/>
            <person name="Kim S."/>
            <person name="Choi T."/>
            <person name="Kim D."/>
            <person name="Ryu S."/>
            <person name="Kim W."/>
        </authorList>
    </citation>
    <scope>NUCLEOTIDE SEQUENCE [LARGE SCALE GENOMIC DNA]</scope>
    <source>
        <tissue evidence="1">Muscle</tissue>
    </source>
</reference>
<keyword evidence="2" id="KW-1185">Reference proteome</keyword>
<dbReference type="Proteomes" id="UP000324222">
    <property type="component" value="Unassembled WGS sequence"/>
</dbReference>
<comment type="caution">
    <text evidence="1">The sequence shown here is derived from an EMBL/GenBank/DDBJ whole genome shotgun (WGS) entry which is preliminary data.</text>
</comment>
<dbReference type="AlphaFoldDB" id="A0A5B7JQI9"/>
<evidence type="ECO:0000313" key="2">
    <source>
        <dbReference type="Proteomes" id="UP000324222"/>
    </source>
</evidence>